<keyword evidence="6" id="KW-1185">Reference proteome</keyword>
<dbReference type="AlphaFoldDB" id="A0A445AU16"/>
<feature type="compositionally biased region" description="Basic residues" evidence="4">
    <location>
        <begin position="259"/>
        <end position="271"/>
    </location>
</feature>
<gene>
    <name evidence="5" type="ORF">Ahy_B01g054543</name>
</gene>
<reference evidence="5 6" key="1">
    <citation type="submission" date="2019-01" db="EMBL/GenBank/DDBJ databases">
        <title>Sequencing of cultivated peanut Arachis hypogaea provides insights into genome evolution and oil improvement.</title>
        <authorList>
            <person name="Chen X."/>
        </authorList>
    </citation>
    <scope>NUCLEOTIDE SEQUENCE [LARGE SCALE GENOMIC DNA]</scope>
    <source>
        <strain evidence="6">cv. Fuhuasheng</strain>
        <tissue evidence="5">Leaves</tissue>
    </source>
</reference>
<dbReference type="Gene3D" id="2.40.150.20">
    <property type="entry name" value="Ribosomal protein L14"/>
    <property type="match status" value="1"/>
</dbReference>
<keyword evidence="3" id="KW-0687">Ribonucleoprotein</keyword>
<organism evidence="5 6">
    <name type="scientific">Arachis hypogaea</name>
    <name type="common">Peanut</name>
    <dbReference type="NCBI Taxonomy" id="3818"/>
    <lineage>
        <taxon>Eukaryota</taxon>
        <taxon>Viridiplantae</taxon>
        <taxon>Streptophyta</taxon>
        <taxon>Embryophyta</taxon>
        <taxon>Tracheophyta</taxon>
        <taxon>Spermatophyta</taxon>
        <taxon>Magnoliopsida</taxon>
        <taxon>eudicotyledons</taxon>
        <taxon>Gunneridae</taxon>
        <taxon>Pentapetalae</taxon>
        <taxon>rosids</taxon>
        <taxon>fabids</taxon>
        <taxon>Fabales</taxon>
        <taxon>Fabaceae</taxon>
        <taxon>Papilionoideae</taxon>
        <taxon>50 kb inversion clade</taxon>
        <taxon>dalbergioids sensu lato</taxon>
        <taxon>Dalbergieae</taxon>
        <taxon>Pterocarpus clade</taxon>
        <taxon>Arachis</taxon>
    </lineage>
</organism>
<evidence type="ECO:0000256" key="4">
    <source>
        <dbReference type="SAM" id="MobiDB-lite"/>
    </source>
</evidence>
<sequence>MERSHCEEVPRVTKETSSSYWSWVENGGKKIMIGLADPKLWNLGVEIRPPPIYFIANKAIATPIKGVVPHPGATLPYSEFNGFNKAPTVVCLGPDLELLSTYDDNAAVVIDQEGNPKGTRIFGAIARELRQLATEDGKRETLLKGETNKPKPMRDLVIFFPFFIHTTLTLSQISREQNTHPSSLVPATHHPQIPGSPPLIFTVSPHTTPEPSLLFPAYHSQLQNHRSSSLLNHFAISISSSLRHTSFFHRCYRRSRRFHQKIGRKKKRKTKPNLPSLSTLPSLPSSYTINQERSEKREPVRRWWFTSCVRISSVSTAAGCSACALSPIVTAGGSPHLFVLRLLLVSGRSFSPLLTASPGIKDPSSRGIYLRQATAFQQSTEEQDNIEDDNED</sequence>
<dbReference type="Pfam" id="PF00238">
    <property type="entry name" value="Ribosomal_L14"/>
    <property type="match status" value="1"/>
</dbReference>
<dbReference type="InterPro" id="IPR000218">
    <property type="entry name" value="Ribosomal_uL14"/>
</dbReference>
<comment type="caution">
    <text evidence="5">The sequence shown here is derived from an EMBL/GenBank/DDBJ whole genome shotgun (WGS) entry which is preliminary data.</text>
</comment>
<dbReference type="STRING" id="3818.A0A445AU16"/>
<evidence type="ECO:0000313" key="6">
    <source>
        <dbReference type="Proteomes" id="UP000289738"/>
    </source>
</evidence>
<dbReference type="InterPro" id="IPR036853">
    <property type="entry name" value="Ribosomal_uL14_sf"/>
</dbReference>
<evidence type="ECO:0000256" key="2">
    <source>
        <dbReference type="ARBA" id="ARBA00022980"/>
    </source>
</evidence>
<dbReference type="GO" id="GO:0006412">
    <property type="term" value="P:translation"/>
    <property type="evidence" value="ECO:0007669"/>
    <property type="project" value="InterPro"/>
</dbReference>
<dbReference type="SUPFAM" id="SSF50193">
    <property type="entry name" value="Ribosomal protein L14"/>
    <property type="match status" value="1"/>
</dbReference>
<evidence type="ECO:0000256" key="3">
    <source>
        <dbReference type="ARBA" id="ARBA00023274"/>
    </source>
</evidence>
<dbReference type="GO" id="GO:0003735">
    <property type="term" value="F:structural constituent of ribosome"/>
    <property type="evidence" value="ECO:0007669"/>
    <property type="project" value="InterPro"/>
</dbReference>
<name>A0A445AU16_ARAHY</name>
<feature type="compositionally biased region" description="Low complexity" evidence="4">
    <location>
        <begin position="272"/>
        <end position="281"/>
    </location>
</feature>
<proteinExistence type="inferred from homology"/>
<dbReference type="GO" id="GO:1990904">
    <property type="term" value="C:ribonucleoprotein complex"/>
    <property type="evidence" value="ECO:0007669"/>
    <property type="project" value="UniProtKB-KW"/>
</dbReference>
<feature type="region of interest" description="Disordered" evidence="4">
    <location>
        <begin position="259"/>
        <end position="281"/>
    </location>
</feature>
<evidence type="ECO:0000313" key="5">
    <source>
        <dbReference type="EMBL" id="RYR29907.1"/>
    </source>
</evidence>
<protein>
    <submittedName>
        <fullName evidence="5">Uncharacterized protein</fullName>
    </submittedName>
</protein>
<keyword evidence="2" id="KW-0689">Ribosomal protein</keyword>
<evidence type="ECO:0000256" key="1">
    <source>
        <dbReference type="ARBA" id="ARBA00010745"/>
    </source>
</evidence>
<dbReference type="Proteomes" id="UP000289738">
    <property type="component" value="Chromosome B01"/>
</dbReference>
<dbReference type="GO" id="GO:0005840">
    <property type="term" value="C:ribosome"/>
    <property type="evidence" value="ECO:0007669"/>
    <property type="project" value="UniProtKB-KW"/>
</dbReference>
<dbReference type="EMBL" id="SDMP01000011">
    <property type="protein sequence ID" value="RYR29907.1"/>
    <property type="molecule type" value="Genomic_DNA"/>
</dbReference>
<comment type="similarity">
    <text evidence="1">Belongs to the universal ribosomal protein uL14 family.</text>
</comment>
<accession>A0A445AU16</accession>